<evidence type="ECO:0000313" key="2">
    <source>
        <dbReference type="EMBL" id="NNU76951.1"/>
    </source>
</evidence>
<organism evidence="2 3">
    <name type="scientific">Clostridium estertheticum</name>
    <dbReference type="NCBI Taxonomy" id="238834"/>
    <lineage>
        <taxon>Bacteria</taxon>
        <taxon>Bacillati</taxon>
        <taxon>Bacillota</taxon>
        <taxon>Clostridia</taxon>
        <taxon>Eubacteriales</taxon>
        <taxon>Clostridiaceae</taxon>
        <taxon>Clostridium</taxon>
    </lineage>
</organism>
<evidence type="ECO:0000256" key="1">
    <source>
        <dbReference type="SAM" id="Phobius"/>
    </source>
</evidence>
<name>A0A7Y3WTA4_9CLOT</name>
<evidence type="ECO:0008006" key="4">
    <source>
        <dbReference type="Google" id="ProtNLM"/>
    </source>
</evidence>
<accession>A0A7Y3WTA4</accession>
<keyword evidence="1" id="KW-0472">Membrane</keyword>
<gene>
    <name evidence="2" type="ORF">HLQ16_13480</name>
</gene>
<dbReference type="EMBL" id="JABEYB010000010">
    <property type="protein sequence ID" value="NNU76951.1"/>
    <property type="molecule type" value="Genomic_DNA"/>
</dbReference>
<dbReference type="Proteomes" id="UP000531659">
    <property type="component" value="Unassembled WGS sequence"/>
</dbReference>
<evidence type="ECO:0000313" key="3">
    <source>
        <dbReference type="Proteomes" id="UP000531659"/>
    </source>
</evidence>
<keyword evidence="1" id="KW-0812">Transmembrane</keyword>
<dbReference type="RefSeq" id="WP_171297655.1">
    <property type="nucleotide sequence ID" value="NZ_CP087098.1"/>
</dbReference>
<keyword evidence="1" id="KW-1133">Transmembrane helix</keyword>
<dbReference type="PROSITE" id="PS51257">
    <property type="entry name" value="PROKAR_LIPOPROTEIN"/>
    <property type="match status" value="1"/>
</dbReference>
<comment type="caution">
    <text evidence="2">The sequence shown here is derived from an EMBL/GenBank/DDBJ whole genome shotgun (WGS) entry which is preliminary data.</text>
</comment>
<protein>
    <recommendedName>
        <fullName evidence="4">Lipoprotein</fullName>
    </recommendedName>
</protein>
<dbReference type="AlphaFoldDB" id="A0A7Y3WTA4"/>
<proteinExistence type="predicted"/>
<feature type="transmembrane region" description="Helical" evidence="1">
    <location>
        <begin position="12"/>
        <end position="29"/>
    </location>
</feature>
<reference evidence="2 3" key="1">
    <citation type="submission" date="2020-05" db="EMBL/GenBank/DDBJ databases">
        <title>Complete genome of Clostridium estertheticum subspecies estertheticum, isolated from Vacuum packed lamb meat from New Zealand imported to Switzerland.</title>
        <authorList>
            <person name="Wambui J."/>
            <person name="Stevens M.J.A."/>
            <person name="Stephan R."/>
        </authorList>
    </citation>
    <scope>NUCLEOTIDE SEQUENCE [LARGE SCALE GENOMIC DNA]</scope>
    <source>
        <strain evidence="2 3">CEST001</strain>
    </source>
</reference>
<sequence>MTNHPKITKTLFKLLIISICLCISIFVVVSCSNRIKKTNENRDNTSNKSTNNNGKDQNIKNIKLTKIAFEKGNNVYLYDGISKQIKSLGDITKSKDLLQLSPDKTKIVFRYFNDGEPIYPPHVIIYDIKADKLTDIVISNKNVQQILELKWIDNEDILVTGHINPSVSGYSVYNIKSKTELISCVGTMRDVNLGKKNILYSNTPHIFPQPKANLYINGKQIFEISNDKEQILDGVISNDGKVIAFRSSVTGKKDLNGKAVAYINLGQISSNGNAINDLKRIVISGDIAGKLKFDDENNLSIVEDKFIYKLNDGKLIKVENTLPKQKELTPVQLKEFRQTLAKQFPKEIISDQTVLEDIDIYNMVAF</sequence>
<dbReference type="SUPFAM" id="SSF69322">
    <property type="entry name" value="Tricorn protease domain 2"/>
    <property type="match status" value="1"/>
</dbReference>